<name>A0ABR3G9K6_9PEZI</name>
<proteinExistence type="predicted"/>
<dbReference type="Pfam" id="PF00651">
    <property type="entry name" value="BTB"/>
    <property type="match status" value="1"/>
</dbReference>
<dbReference type="Proteomes" id="UP001447188">
    <property type="component" value="Unassembled WGS sequence"/>
</dbReference>
<dbReference type="InterPro" id="IPR000210">
    <property type="entry name" value="BTB/POZ_dom"/>
</dbReference>
<gene>
    <name evidence="2" type="ORF">Q9L58_008674</name>
</gene>
<dbReference type="EMBL" id="JBBBZM010000168">
    <property type="protein sequence ID" value="KAL0632455.1"/>
    <property type="molecule type" value="Genomic_DNA"/>
</dbReference>
<accession>A0ABR3G9K6</accession>
<sequence length="198" mass="22431">MNPIVTLYVGEARVEFHVHQDTICRLPFFQAALLGSFKESSEQTINMPEDDPSHISALVEFMYTGNYTYTYDPDGVQLYHNLASPVGDLVEGLFHVGVYTTASKYGCEELVEIATKHFQVVVGELDCINALRLWKTAYSDGIQFPGRIKGFGQYRSREGLVAWVKELYDNHREEMEKTISDLPMLSSDLLRITTGDSY</sequence>
<dbReference type="CDD" id="cd18186">
    <property type="entry name" value="BTB_POZ_ZBTB_KLHL-like"/>
    <property type="match status" value="1"/>
</dbReference>
<organism evidence="2 3">
    <name type="scientific">Discina gigas</name>
    <dbReference type="NCBI Taxonomy" id="1032678"/>
    <lineage>
        <taxon>Eukaryota</taxon>
        <taxon>Fungi</taxon>
        <taxon>Dikarya</taxon>
        <taxon>Ascomycota</taxon>
        <taxon>Pezizomycotina</taxon>
        <taxon>Pezizomycetes</taxon>
        <taxon>Pezizales</taxon>
        <taxon>Discinaceae</taxon>
        <taxon>Discina</taxon>
    </lineage>
</organism>
<protein>
    <recommendedName>
        <fullName evidence="1">BTB domain-containing protein</fullName>
    </recommendedName>
</protein>
<dbReference type="PROSITE" id="PS50097">
    <property type="entry name" value="BTB"/>
    <property type="match status" value="1"/>
</dbReference>
<dbReference type="SUPFAM" id="SSF54695">
    <property type="entry name" value="POZ domain"/>
    <property type="match status" value="1"/>
</dbReference>
<evidence type="ECO:0000313" key="2">
    <source>
        <dbReference type="EMBL" id="KAL0632455.1"/>
    </source>
</evidence>
<dbReference type="SMART" id="SM00225">
    <property type="entry name" value="BTB"/>
    <property type="match status" value="1"/>
</dbReference>
<feature type="domain" description="BTB" evidence="1">
    <location>
        <begin position="5"/>
        <end position="71"/>
    </location>
</feature>
<dbReference type="Gene3D" id="3.30.710.10">
    <property type="entry name" value="Potassium Channel Kv1.1, Chain A"/>
    <property type="match status" value="1"/>
</dbReference>
<reference evidence="2 3" key="1">
    <citation type="submission" date="2024-02" db="EMBL/GenBank/DDBJ databases">
        <title>Discinaceae phylogenomics.</title>
        <authorList>
            <person name="Dirks A.C."/>
            <person name="James T.Y."/>
        </authorList>
    </citation>
    <scope>NUCLEOTIDE SEQUENCE [LARGE SCALE GENOMIC DNA]</scope>
    <source>
        <strain evidence="2 3">ACD0624</strain>
    </source>
</reference>
<dbReference type="InterPro" id="IPR011333">
    <property type="entry name" value="SKP1/BTB/POZ_sf"/>
</dbReference>
<evidence type="ECO:0000313" key="3">
    <source>
        <dbReference type="Proteomes" id="UP001447188"/>
    </source>
</evidence>
<comment type="caution">
    <text evidence="2">The sequence shown here is derived from an EMBL/GenBank/DDBJ whole genome shotgun (WGS) entry which is preliminary data.</text>
</comment>
<evidence type="ECO:0000259" key="1">
    <source>
        <dbReference type="PROSITE" id="PS50097"/>
    </source>
</evidence>
<dbReference type="PANTHER" id="PTHR47843">
    <property type="entry name" value="BTB DOMAIN-CONTAINING PROTEIN-RELATED"/>
    <property type="match status" value="1"/>
</dbReference>
<keyword evidence="3" id="KW-1185">Reference proteome</keyword>